<evidence type="ECO:0000313" key="2">
    <source>
        <dbReference type="Proteomes" id="UP001497480"/>
    </source>
</evidence>
<comment type="caution">
    <text evidence="1">The sequence shown here is derived from an EMBL/GenBank/DDBJ whole genome shotgun (WGS) entry which is preliminary data.</text>
</comment>
<proteinExistence type="predicted"/>
<gene>
    <name evidence="1" type="ORF">LLUT_LOCUS22613</name>
</gene>
<dbReference type="EMBL" id="CAXHTB010000015">
    <property type="protein sequence ID" value="CAL0321553.1"/>
    <property type="molecule type" value="Genomic_DNA"/>
</dbReference>
<accession>A0AAV1XKV0</accession>
<evidence type="ECO:0000313" key="1">
    <source>
        <dbReference type="EMBL" id="CAL0321553.1"/>
    </source>
</evidence>
<name>A0AAV1XKV0_LUPLU</name>
<dbReference type="Proteomes" id="UP001497480">
    <property type="component" value="Unassembled WGS sequence"/>
</dbReference>
<dbReference type="AlphaFoldDB" id="A0AAV1XKV0"/>
<organism evidence="1 2">
    <name type="scientific">Lupinus luteus</name>
    <name type="common">European yellow lupine</name>
    <dbReference type="NCBI Taxonomy" id="3873"/>
    <lineage>
        <taxon>Eukaryota</taxon>
        <taxon>Viridiplantae</taxon>
        <taxon>Streptophyta</taxon>
        <taxon>Embryophyta</taxon>
        <taxon>Tracheophyta</taxon>
        <taxon>Spermatophyta</taxon>
        <taxon>Magnoliopsida</taxon>
        <taxon>eudicotyledons</taxon>
        <taxon>Gunneridae</taxon>
        <taxon>Pentapetalae</taxon>
        <taxon>rosids</taxon>
        <taxon>fabids</taxon>
        <taxon>Fabales</taxon>
        <taxon>Fabaceae</taxon>
        <taxon>Papilionoideae</taxon>
        <taxon>50 kb inversion clade</taxon>
        <taxon>genistoids sensu lato</taxon>
        <taxon>core genistoids</taxon>
        <taxon>Genisteae</taxon>
        <taxon>Lupinus</taxon>
    </lineage>
</organism>
<protein>
    <submittedName>
        <fullName evidence="1">Uncharacterized protein</fullName>
    </submittedName>
</protein>
<sequence length="119" mass="13862">MDGVPVEQYDFVAHPRSIIQTIRKQRDLTIIQKNLSFRYKHLVEEDDVPILLSLMLELCSVDYDAAWEPEALEWRGSFLPGMKGLNHNPFFKNWIRASSSGQDTHAWARHPRLGENNRT</sequence>
<keyword evidence="2" id="KW-1185">Reference proteome</keyword>
<reference evidence="1 2" key="1">
    <citation type="submission" date="2024-03" db="EMBL/GenBank/DDBJ databases">
        <authorList>
            <person name="Martinez-Hernandez J."/>
        </authorList>
    </citation>
    <scope>NUCLEOTIDE SEQUENCE [LARGE SCALE GENOMIC DNA]</scope>
</reference>